<proteinExistence type="predicted"/>
<evidence type="ECO:0000313" key="2">
    <source>
        <dbReference type="Proteomes" id="UP000502113"/>
    </source>
</evidence>
<name>A0A6G9LL24_9CAUD</name>
<reference evidence="2" key="1">
    <citation type="submission" date="2020-02" db="EMBL/GenBank/DDBJ databases">
        <authorList>
            <person name="Olsen N.S."/>
            <person name="Forero-Junco L."/>
            <person name="Kot W."/>
            <person name="Hansen L.H."/>
        </authorList>
    </citation>
    <scope>NUCLEOTIDE SEQUENCE [LARGE SCALE GENOMIC DNA]</scope>
</reference>
<dbReference type="Proteomes" id="UP000502113">
    <property type="component" value="Segment"/>
</dbReference>
<keyword evidence="2" id="KW-1185">Reference proteome</keyword>
<accession>A0A6G9LL24</accession>
<gene>
    <name evidence="1" type="ORF">vipetofem_35</name>
</gene>
<evidence type="ECO:0000313" key="1">
    <source>
        <dbReference type="EMBL" id="QIQ66333.1"/>
    </source>
</evidence>
<protein>
    <submittedName>
        <fullName evidence="1">Uncharacterized protein</fullName>
    </submittedName>
</protein>
<sequence length="134" mass="15847">MKINKYYLRSDNPAEYIDELLSLNKTMKDVQFEDNFNYRNPYVLIEVKEDKKKKKNNKKLKYFIILPGLPNSKKYLIKDQSSGDIEFGSKNGIMENLNKGQVIFTIDEINSIDPLYLNFRKMAINFKGEEIDYD</sequence>
<organism evidence="1 2">
    <name type="scientific">Enterococcus phage vipetofem</name>
    <dbReference type="NCBI Taxonomy" id="2719594"/>
    <lineage>
        <taxon>Viruses</taxon>
        <taxon>Duplodnaviria</taxon>
        <taxon>Heunggongvirae</taxon>
        <taxon>Uroviricota</taxon>
        <taxon>Caudoviricetes</taxon>
        <taxon>Andrewesvirinae</taxon>
        <taxon>Vipetofemvirus</taxon>
        <taxon>Vipetofemvirus vipetofem</taxon>
    </lineage>
</organism>
<dbReference type="EMBL" id="MT119361">
    <property type="protein sequence ID" value="QIQ66333.1"/>
    <property type="molecule type" value="Genomic_DNA"/>
</dbReference>